<sequence length="295" mass="34367">MKIKLLYLMLFVLVLIIAACSNEVNSDLKKYKRDMKPIYKKEDTILDNINQLNLDKLDQLVGTEVTAEKHKELNKLHKELDKEVLPEVKSLKKQAENIEPSTQEVKDAHNIYVSNVKKREDSISELNEYISLFEKSIRSNEKILEYTEVFEKNKAVAEKNASKAKDSSEDKDDYEALVSVIDKNSDDLNNKAKYLNEAHSVKEKSQYIHDKIIPSISKYVKALNQTNIKSNRVNQMRQSQIEMYYTLSDYYKERKKGSIIEEKLQKIKAPDDFNSKVAYLGKDEKYDKAIDRLEK</sequence>
<dbReference type="NCBIfam" id="NF033194">
    <property type="entry name" value="lipo_EMYY"/>
    <property type="match status" value="1"/>
</dbReference>
<dbReference type="RefSeq" id="WP_135021469.1">
    <property type="nucleotide sequence ID" value="NZ_CABIVY010000031.1"/>
</dbReference>
<dbReference type="PROSITE" id="PS51257">
    <property type="entry name" value="PROKAR_LIPOPROTEIN"/>
    <property type="match status" value="1"/>
</dbReference>
<dbReference type="AlphaFoldDB" id="A0AAX3W5T7"/>
<keyword evidence="1" id="KW-0449">Lipoprotein</keyword>
<evidence type="ECO:0000313" key="1">
    <source>
        <dbReference type="EMBL" id="WHI60723.1"/>
    </source>
</evidence>
<proteinExistence type="predicted"/>
<protein>
    <submittedName>
        <fullName evidence="1">EMYY motif lipoprotein</fullName>
    </submittedName>
</protein>
<accession>A0AAX3W5T7</accession>
<dbReference type="Proteomes" id="UP001223261">
    <property type="component" value="Chromosome"/>
</dbReference>
<name>A0AAX3W5T7_MAMLE</name>
<dbReference type="EMBL" id="CP118848">
    <property type="protein sequence ID" value="WHI60723.1"/>
    <property type="molecule type" value="Genomic_DNA"/>
</dbReference>
<dbReference type="InterPro" id="IPR048013">
    <property type="entry name" value="EMYY_lipop"/>
</dbReference>
<gene>
    <name evidence="1" type="ORF">PYH69_03590</name>
</gene>
<evidence type="ECO:0000313" key="2">
    <source>
        <dbReference type="Proteomes" id="UP001223261"/>
    </source>
</evidence>
<organism evidence="1 2">
    <name type="scientific">Mammaliicoccus lentus</name>
    <name type="common">Staphylococcus lentus</name>
    <dbReference type="NCBI Taxonomy" id="42858"/>
    <lineage>
        <taxon>Bacteria</taxon>
        <taxon>Bacillati</taxon>
        <taxon>Bacillota</taxon>
        <taxon>Bacilli</taxon>
        <taxon>Bacillales</taxon>
        <taxon>Staphylococcaceae</taxon>
        <taxon>Mammaliicoccus</taxon>
    </lineage>
</organism>
<reference evidence="1" key="1">
    <citation type="journal article" date="2023" name="Antibiotics">
        <title>Prevalence and Molecular Characterization of Methicillin-Resistant Staphylococci (MRS) and Mammaliicocci (MRM) in Dromedary Camels from Algeria: First Detection of SCCmec-mecC Hybrid in Methicillin-Resistant Mammaliicoccus lentus.</title>
        <authorList>
            <person name="Belhout C."/>
            <person name="Boyen F."/>
            <person name="Vereecke N."/>
            <person name="Theuns S."/>
            <person name="Taibi N."/>
            <person name="Stegger M."/>
            <person name="de la Fe-Rodriguez P.Y."/>
            <person name="Bouayad L."/>
            <person name="Elgroud R."/>
            <person name="Butaye P."/>
        </authorList>
    </citation>
    <scope>NUCLEOTIDE SEQUENCE</scope>
    <source>
        <strain evidence="1">7048</strain>
    </source>
</reference>